<protein>
    <submittedName>
        <fullName evidence="2">Uncharacterized protein</fullName>
    </submittedName>
</protein>
<feature type="compositionally biased region" description="Pro residues" evidence="1">
    <location>
        <begin position="117"/>
        <end position="131"/>
    </location>
</feature>
<accession>A0A4U1JHY2</accession>
<dbReference type="Pfam" id="PF26595">
    <property type="entry name" value="A_ENA"/>
    <property type="match status" value="1"/>
</dbReference>
<dbReference type="AlphaFoldDB" id="A0A4U1JHY2"/>
<evidence type="ECO:0000256" key="1">
    <source>
        <dbReference type="SAM" id="MobiDB-lite"/>
    </source>
</evidence>
<evidence type="ECO:0000313" key="2">
    <source>
        <dbReference type="EMBL" id="TKD10109.1"/>
    </source>
</evidence>
<dbReference type="EMBL" id="SSMQ01000007">
    <property type="protein sequence ID" value="TKD10109.1"/>
    <property type="molecule type" value="Genomic_DNA"/>
</dbReference>
<sequence>MSQVSLPDFTAPENPVTPEDGAALILTSVAMEEMGLAHILNAEGEKIQWILGTLNASVVPATSPSVEDVLAINESVRDTLEAVVAKNLILYLKAGRVLRFLESDPTVASDSGGGKPPAAPAPAPAPAPQQP</sequence>
<dbReference type="RefSeq" id="WP_136928509.1">
    <property type="nucleotide sequence ID" value="NZ_SSMQ01000007.1"/>
</dbReference>
<dbReference type="OrthoDB" id="2082444at2"/>
<keyword evidence="3" id="KW-1185">Reference proteome</keyword>
<feature type="region of interest" description="Disordered" evidence="1">
    <location>
        <begin position="105"/>
        <end position="131"/>
    </location>
</feature>
<gene>
    <name evidence="2" type="ORF">E8A74_08805</name>
</gene>
<dbReference type="InterPro" id="IPR058705">
    <property type="entry name" value="A_ENA"/>
</dbReference>
<dbReference type="Proteomes" id="UP000309215">
    <property type="component" value="Unassembled WGS sequence"/>
</dbReference>
<proteinExistence type="predicted"/>
<reference evidence="2 3" key="1">
    <citation type="submission" date="2019-04" db="EMBL/GenBank/DDBJ databases">
        <authorList>
            <person name="Li Y."/>
            <person name="Wang J."/>
        </authorList>
    </citation>
    <scope>NUCLEOTIDE SEQUENCE [LARGE SCALE GENOMIC DNA]</scope>
    <source>
        <strain evidence="2 3">DSM 14668</strain>
    </source>
</reference>
<evidence type="ECO:0000313" key="3">
    <source>
        <dbReference type="Proteomes" id="UP000309215"/>
    </source>
</evidence>
<comment type="caution">
    <text evidence="2">The sequence shown here is derived from an EMBL/GenBank/DDBJ whole genome shotgun (WGS) entry which is preliminary data.</text>
</comment>
<organism evidence="2 3">
    <name type="scientific">Polyangium fumosum</name>
    <dbReference type="NCBI Taxonomy" id="889272"/>
    <lineage>
        <taxon>Bacteria</taxon>
        <taxon>Pseudomonadati</taxon>
        <taxon>Myxococcota</taxon>
        <taxon>Polyangia</taxon>
        <taxon>Polyangiales</taxon>
        <taxon>Polyangiaceae</taxon>
        <taxon>Polyangium</taxon>
    </lineage>
</organism>
<name>A0A4U1JHY2_9BACT</name>